<proteinExistence type="inferred from homology"/>
<sequence length="190" mass="21319">MLRRAFITAAMSATLAFSTSVKADNPRVLVETNAGSMIIELYPNEAPLTVTNFLEYVNSGYYDGTIFHRVIDNFMIQGGGLDDQMRRKPTRDPIQNEADNGLQNRIGTIAMARTNDPHSATSQFFINVANNSSLDFREKTPRAWGYTVFGRVVDGMRTVNQIRTQPTTNRNGYQDVPINPVIIERVSQIQ</sequence>
<evidence type="ECO:0000256" key="3">
    <source>
        <dbReference type="ARBA" id="ARBA00023235"/>
    </source>
</evidence>
<comment type="catalytic activity">
    <reaction evidence="4">
        <text>[protein]-peptidylproline (omega=180) = [protein]-peptidylproline (omega=0)</text>
        <dbReference type="Rhea" id="RHEA:16237"/>
        <dbReference type="Rhea" id="RHEA-COMP:10747"/>
        <dbReference type="Rhea" id="RHEA-COMP:10748"/>
        <dbReference type="ChEBI" id="CHEBI:83833"/>
        <dbReference type="ChEBI" id="CHEBI:83834"/>
        <dbReference type="EC" id="5.2.1.8"/>
    </reaction>
</comment>
<comment type="similarity">
    <text evidence="1 4">Belongs to the cyclophilin-type PPIase family.</text>
</comment>
<evidence type="ECO:0000256" key="4">
    <source>
        <dbReference type="RuleBase" id="RU363019"/>
    </source>
</evidence>
<dbReference type="SUPFAM" id="SSF50891">
    <property type="entry name" value="Cyclophilin-like"/>
    <property type="match status" value="1"/>
</dbReference>
<dbReference type="PANTHER" id="PTHR43246">
    <property type="entry name" value="PEPTIDYL-PROLYL CIS-TRANS ISOMERASE CYP38, CHLOROPLASTIC"/>
    <property type="match status" value="1"/>
</dbReference>
<name>F6DC68_THICA</name>
<dbReference type="PROSITE" id="PS00170">
    <property type="entry name" value="CSA_PPIASE_1"/>
    <property type="match status" value="1"/>
</dbReference>
<feature type="signal peptide" evidence="4">
    <location>
        <begin position="1"/>
        <end position="23"/>
    </location>
</feature>
<evidence type="ECO:0000256" key="2">
    <source>
        <dbReference type="ARBA" id="ARBA00023110"/>
    </source>
</evidence>
<evidence type="ECO:0000313" key="6">
    <source>
        <dbReference type="EMBL" id="AEG31454.1"/>
    </source>
</evidence>
<feature type="chain" id="PRO_5006524591" description="Peptidyl-prolyl cis-trans isomerase" evidence="4">
    <location>
        <begin position="24"/>
        <end position="190"/>
    </location>
</feature>
<dbReference type="EC" id="5.2.1.8" evidence="4"/>
<dbReference type="CDD" id="cd01920">
    <property type="entry name" value="cyclophilin_EcCYP_like"/>
    <property type="match status" value="1"/>
</dbReference>
<dbReference type="PROSITE" id="PS50072">
    <property type="entry name" value="CSA_PPIASE_2"/>
    <property type="match status" value="1"/>
</dbReference>
<dbReference type="eggNOG" id="COG0652">
    <property type="taxonomic scope" value="Bacteria"/>
</dbReference>
<dbReference type="Pfam" id="PF00160">
    <property type="entry name" value="Pro_isomerase"/>
    <property type="match status" value="1"/>
</dbReference>
<accession>F6DC68</accession>
<keyword evidence="3 4" id="KW-0413">Isomerase</keyword>
<dbReference type="InterPro" id="IPR002130">
    <property type="entry name" value="Cyclophilin-type_PPIase_dom"/>
</dbReference>
<dbReference type="GO" id="GO:0003755">
    <property type="term" value="F:peptidyl-prolyl cis-trans isomerase activity"/>
    <property type="evidence" value="ECO:0007669"/>
    <property type="project" value="UniProtKB-UniRule"/>
</dbReference>
<comment type="function">
    <text evidence="4">PPIases accelerate the folding of proteins. It catalyzes the cis-trans isomerization of proline imidic peptide bonds in oligopeptides.</text>
</comment>
<dbReference type="InterPro" id="IPR044665">
    <property type="entry name" value="E_coli_cyclophilin_A-like"/>
</dbReference>
<dbReference type="STRING" id="717773.Thicy_0682"/>
<dbReference type="InterPro" id="IPR029000">
    <property type="entry name" value="Cyclophilin-like_dom_sf"/>
</dbReference>
<dbReference type="GO" id="GO:0006457">
    <property type="term" value="P:protein folding"/>
    <property type="evidence" value="ECO:0007669"/>
    <property type="project" value="InterPro"/>
</dbReference>
<keyword evidence="7" id="KW-1185">Reference proteome</keyword>
<evidence type="ECO:0000256" key="1">
    <source>
        <dbReference type="ARBA" id="ARBA00007365"/>
    </source>
</evidence>
<keyword evidence="4" id="KW-0732">Signal</keyword>
<keyword evidence="2 4" id="KW-0697">Rotamase</keyword>
<dbReference type="Proteomes" id="UP000009232">
    <property type="component" value="Chromosome"/>
</dbReference>
<dbReference type="KEGG" id="tcy:Thicy_0682"/>
<dbReference type="OrthoDB" id="9807797at2"/>
<organism evidence="6 7">
    <name type="scientific">Thiomicrospira cyclica (strain DSM 14477 / JCM 11371 / ALM1)</name>
    <name type="common">Thioalkalimicrobium cyclicum</name>
    <dbReference type="NCBI Taxonomy" id="717773"/>
    <lineage>
        <taxon>Bacteria</taxon>
        <taxon>Pseudomonadati</taxon>
        <taxon>Pseudomonadota</taxon>
        <taxon>Gammaproteobacteria</taxon>
        <taxon>Thiotrichales</taxon>
        <taxon>Piscirickettsiaceae</taxon>
        <taxon>Thiomicrospira</taxon>
    </lineage>
</organism>
<gene>
    <name evidence="6" type="ordered locus">Thicy_0682</name>
</gene>
<dbReference type="EMBL" id="CP002776">
    <property type="protein sequence ID" value="AEG31454.1"/>
    <property type="molecule type" value="Genomic_DNA"/>
</dbReference>
<feature type="domain" description="PPIase cyclophilin-type" evidence="5">
    <location>
        <begin position="31"/>
        <end position="188"/>
    </location>
</feature>
<dbReference type="InterPro" id="IPR020892">
    <property type="entry name" value="Cyclophilin-type_PPIase_CS"/>
</dbReference>
<dbReference type="Gene3D" id="2.40.100.10">
    <property type="entry name" value="Cyclophilin-like"/>
    <property type="match status" value="1"/>
</dbReference>
<dbReference type="RefSeq" id="WP_013835233.1">
    <property type="nucleotide sequence ID" value="NC_015581.1"/>
</dbReference>
<dbReference type="HOGENOM" id="CLU_012062_16_9_6"/>
<evidence type="ECO:0000259" key="5">
    <source>
        <dbReference type="PROSITE" id="PS50072"/>
    </source>
</evidence>
<dbReference type="AlphaFoldDB" id="F6DC68"/>
<dbReference type="PRINTS" id="PR00153">
    <property type="entry name" value="CSAPPISMRASE"/>
</dbReference>
<protein>
    <recommendedName>
        <fullName evidence="4">Peptidyl-prolyl cis-trans isomerase</fullName>
        <shortName evidence="4">PPIase</shortName>
        <ecNumber evidence="4">5.2.1.8</ecNumber>
    </recommendedName>
</protein>
<evidence type="ECO:0000313" key="7">
    <source>
        <dbReference type="Proteomes" id="UP000009232"/>
    </source>
</evidence>
<reference evidence="6 7" key="1">
    <citation type="submission" date="2011-05" db="EMBL/GenBank/DDBJ databases">
        <title>Complete sequence of Thioalkalimicrobium cyclicum ALM1.</title>
        <authorList>
            <consortium name="US DOE Joint Genome Institute"/>
            <person name="Lucas S."/>
            <person name="Han J."/>
            <person name="Lapidus A."/>
            <person name="Cheng J.-F."/>
            <person name="Goodwin L."/>
            <person name="Pitluck S."/>
            <person name="Peters L."/>
            <person name="Mikhailova N."/>
            <person name="Davenport K."/>
            <person name="Han C."/>
            <person name="Tapia R."/>
            <person name="Land M."/>
            <person name="Hauser L."/>
            <person name="Kyrpides N."/>
            <person name="Ivanova N."/>
            <person name="Pagani I."/>
            <person name="Kappler U."/>
            <person name="Woyke T."/>
        </authorList>
    </citation>
    <scope>NUCLEOTIDE SEQUENCE [LARGE SCALE GENOMIC DNA]</scope>
    <source>
        <strain evidence="7">DSM 14477 / JCM 11371 / ALM1</strain>
    </source>
</reference>